<dbReference type="Gene3D" id="1.10.10.60">
    <property type="entry name" value="Homeodomain-like"/>
    <property type="match status" value="1"/>
</dbReference>
<feature type="domain" description="Response regulatory" evidence="12">
    <location>
        <begin position="5"/>
        <end position="119"/>
    </location>
</feature>
<keyword evidence="3 10" id="KW-0597">Phosphoprotein</keyword>
<dbReference type="GO" id="GO:0006355">
    <property type="term" value="P:regulation of DNA-templated transcription"/>
    <property type="evidence" value="ECO:0007669"/>
    <property type="project" value="InterPro"/>
</dbReference>
<dbReference type="FunFam" id="1.10.8.60:FF:000014">
    <property type="entry name" value="DNA-binding transcriptional regulator NtrC"/>
    <property type="match status" value="1"/>
</dbReference>
<dbReference type="Gene3D" id="1.10.8.60">
    <property type="match status" value="1"/>
</dbReference>
<dbReference type="GO" id="GO:0043565">
    <property type="term" value="F:sequence-specific DNA binding"/>
    <property type="evidence" value="ECO:0007669"/>
    <property type="project" value="InterPro"/>
</dbReference>
<reference evidence="13" key="1">
    <citation type="journal article" date="2020" name="mSystems">
        <title>Genome- and Community-Level Interaction Insights into Carbon Utilization and Element Cycling Functions of Hydrothermarchaeota in Hydrothermal Sediment.</title>
        <authorList>
            <person name="Zhou Z."/>
            <person name="Liu Y."/>
            <person name="Xu W."/>
            <person name="Pan J."/>
            <person name="Luo Z.H."/>
            <person name="Li M."/>
        </authorList>
    </citation>
    <scope>NUCLEOTIDE SEQUENCE [LARGE SCALE GENOMIC DNA]</scope>
    <source>
        <strain evidence="13">SpSt-780</strain>
    </source>
</reference>
<keyword evidence="6" id="KW-0805">Transcription regulation</keyword>
<dbReference type="Pfam" id="PF25601">
    <property type="entry name" value="AAA_lid_14"/>
    <property type="match status" value="1"/>
</dbReference>
<keyword evidence="8" id="KW-0010">Activator</keyword>
<feature type="domain" description="Sigma-54 factor interaction" evidence="11">
    <location>
        <begin position="141"/>
        <end position="369"/>
    </location>
</feature>
<feature type="modified residue" description="4-aspartylphosphate" evidence="10">
    <location>
        <position position="54"/>
    </location>
</feature>
<dbReference type="FunFam" id="3.40.50.300:FF:000006">
    <property type="entry name" value="DNA-binding transcriptional regulator NtrC"/>
    <property type="match status" value="1"/>
</dbReference>
<dbReference type="InterPro" id="IPR025662">
    <property type="entry name" value="Sigma_54_int_dom_ATP-bd_1"/>
</dbReference>
<evidence type="ECO:0000256" key="1">
    <source>
        <dbReference type="ARBA" id="ARBA00004496"/>
    </source>
</evidence>
<dbReference type="Gene3D" id="3.40.50.300">
    <property type="entry name" value="P-loop containing nucleotide triphosphate hydrolases"/>
    <property type="match status" value="1"/>
</dbReference>
<dbReference type="InterPro" id="IPR002197">
    <property type="entry name" value="HTH_Fis"/>
</dbReference>
<dbReference type="Pfam" id="PF00072">
    <property type="entry name" value="Response_reg"/>
    <property type="match status" value="1"/>
</dbReference>
<dbReference type="EMBL" id="DTHG01000007">
    <property type="protein sequence ID" value="HGW91041.1"/>
    <property type="molecule type" value="Genomic_DNA"/>
</dbReference>
<dbReference type="Pfam" id="PF00158">
    <property type="entry name" value="Sigma54_activat"/>
    <property type="match status" value="1"/>
</dbReference>
<keyword evidence="5" id="KW-0067">ATP-binding</keyword>
<dbReference type="InterPro" id="IPR011006">
    <property type="entry name" value="CheY-like_superfamily"/>
</dbReference>
<dbReference type="InterPro" id="IPR025944">
    <property type="entry name" value="Sigma_54_int_dom_CS"/>
</dbReference>
<dbReference type="SMART" id="SM00448">
    <property type="entry name" value="REC"/>
    <property type="match status" value="1"/>
</dbReference>
<keyword evidence="2" id="KW-0963">Cytoplasm</keyword>
<dbReference type="Pfam" id="PF02954">
    <property type="entry name" value="HTH_8"/>
    <property type="match status" value="1"/>
</dbReference>
<evidence type="ECO:0000313" key="13">
    <source>
        <dbReference type="EMBL" id="HGW91041.1"/>
    </source>
</evidence>
<proteinExistence type="predicted"/>
<dbReference type="AlphaFoldDB" id="A0A7C4Y3Z2"/>
<dbReference type="SUPFAM" id="SSF52540">
    <property type="entry name" value="P-loop containing nucleoside triphosphate hydrolases"/>
    <property type="match status" value="1"/>
</dbReference>
<dbReference type="InterPro" id="IPR027417">
    <property type="entry name" value="P-loop_NTPase"/>
</dbReference>
<gene>
    <name evidence="13" type="ORF">ENV67_00685</name>
</gene>
<dbReference type="InterPro" id="IPR003593">
    <property type="entry name" value="AAA+_ATPase"/>
</dbReference>
<evidence type="ECO:0000256" key="5">
    <source>
        <dbReference type="ARBA" id="ARBA00022840"/>
    </source>
</evidence>
<evidence type="ECO:0000256" key="3">
    <source>
        <dbReference type="ARBA" id="ARBA00022553"/>
    </source>
</evidence>
<comment type="subcellular location">
    <subcellularLocation>
        <location evidence="1">Cytoplasm</location>
    </subcellularLocation>
</comment>
<evidence type="ECO:0000256" key="8">
    <source>
        <dbReference type="ARBA" id="ARBA00023159"/>
    </source>
</evidence>
<comment type="caution">
    <text evidence="13">The sequence shown here is derived from an EMBL/GenBank/DDBJ whole genome shotgun (WGS) entry which is preliminary data.</text>
</comment>
<evidence type="ECO:0000256" key="6">
    <source>
        <dbReference type="ARBA" id="ARBA00023015"/>
    </source>
</evidence>
<dbReference type="SUPFAM" id="SSF46689">
    <property type="entry name" value="Homeodomain-like"/>
    <property type="match status" value="1"/>
</dbReference>
<evidence type="ECO:0000256" key="7">
    <source>
        <dbReference type="ARBA" id="ARBA00023125"/>
    </source>
</evidence>
<dbReference type="InterPro" id="IPR025943">
    <property type="entry name" value="Sigma_54_int_dom_ATP-bd_2"/>
</dbReference>
<evidence type="ECO:0000256" key="2">
    <source>
        <dbReference type="ARBA" id="ARBA00022490"/>
    </source>
</evidence>
<dbReference type="InterPro" id="IPR009057">
    <property type="entry name" value="Homeodomain-like_sf"/>
</dbReference>
<dbReference type="SUPFAM" id="SSF52172">
    <property type="entry name" value="CheY-like"/>
    <property type="match status" value="1"/>
</dbReference>
<dbReference type="Gene3D" id="3.40.50.2300">
    <property type="match status" value="1"/>
</dbReference>
<evidence type="ECO:0000259" key="12">
    <source>
        <dbReference type="PROSITE" id="PS50110"/>
    </source>
</evidence>
<dbReference type="InterPro" id="IPR002078">
    <property type="entry name" value="Sigma_54_int"/>
</dbReference>
<dbReference type="PRINTS" id="PR01590">
    <property type="entry name" value="HTHFIS"/>
</dbReference>
<name>A0A7C4Y3Z2_UNCW3</name>
<dbReference type="PROSITE" id="PS50045">
    <property type="entry name" value="SIGMA54_INTERACT_4"/>
    <property type="match status" value="1"/>
</dbReference>
<dbReference type="PANTHER" id="PTHR32071">
    <property type="entry name" value="TRANSCRIPTIONAL REGULATORY PROTEIN"/>
    <property type="match status" value="1"/>
</dbReference>
<dbReference type="GO" id="GO:0005524">
    <property type="term" value="F:ATP binding"/>
    <property type="evidence" value="ECO:0007669"/>
    <property type="project" value="UniProtKB-KW"/>
</dbReference>
<dbReference type="InterPro" id="IPR058031">
    <property type="entry name" value="AAA_lid_NorR"/>
</dbReference>
<evidence type="ECO:0000256" key="10">
    <source>
        <dbReference type="PROSITE-ProRule" id="PRU00169"/>
    </source>
</evidence>
<dbReference type="PROSITE" id="PS00675">
    <property type="entry name" value="SIGMA54_INTERACT_1"/>
    <property type="match status" value="1"/>
</dbReference>
<dbReference type="FunFam" id="3.40.50.2300:FF:000018">
    <property type="entry name" value="DNA-binding transcriptional regulator NtrC"/>
    <property type="match status" value="1"/>
</dbReference>
<dbReference type="PROSITE" id="PS50110">
    <property type="entry name" value="RESPONSE_REGULATORY"/>
    <property type="match status" value="1"/>
</dbReference>
<organism evidence="13">
    <name type="scientific">candidate division WOR-3 bacterium</name>
    <dbReference type="NCBI Taxonomy" id="2052148"/>
    <lineage>
        <taxon>Bacteria</taxon>
        <taxon>Bacteria division WOR-3</taxon>
    </lineage>
</organism>
<evidence type="ECO:0000256" key="9">
    <source>
        <dbReference type="ARBA" id="ARBA00023163"/>
    </source>
</evidence>
<dbReference type="PANTHER" id="PTHR32071:SF57">
    <property type="entry name" value="C4-DICARBOXYLATE TRANSPORT TRANSCRIPTIONAL REGULATORY PROTEIN DCTD"/>
    <property type="match status" value="1"/>
</dbReference>
<keyword evidence="9" id="KW-0804">Transcription</keyword>
<dbReference type="PROSITE" id="PS00688">
    <property type="entry name" value="SIGMA54_INTERACT_3"/>
    <property type="match status" value="1"/>
</dbReference>
<dbReference type="GO" id="GO:0000160">
    <property type="term" value="P:phosphorelay signal transduction system"/>
    <property type="evidence" value="ECO:0007669"/>
    <property type="project" value="InterPro"/>
</dbReference>
<dbReference type="GO" id="GO:0005737">
    <property type="term" value="C:cytoplasm"/>
    <property type="evidence" value="ECO:0007669"/>
    <property type="project" value="UniProtKB-SubCell"/>
</dbReference>
<protein>
    <submittedName>
        <fullName evidence="13">Sigma-54-dependent Fis family transcriptional regulator</fullName>
    </submittedName>
</protein>
<dbReference type="SMART" id="SM00382">
    <property type="entry name" value="AAA"/>
    <property type="match status" value="1"/>
</dbReference>
<accession>A0A7C4Y3Z2</accession>
<dbReference type="InterPro" id="IPR001789">
    <property type="entry name" value="Sig_transdc_resp-reg_receiver"/>
</dbReference>
<dbReference type="CDD" id="cd00009">
    <property type="entry name" value="AAA"/>
    <property type="match status" value="1"/>
</dbReference>
<evidence type="ECO:0000259" key="11">
    <source>
        <dbReference type="PROSITE" id="PS50045"/>
    </source>
</evidence>
<dbReference type="PROSITE" id="PS00676">
    <property type="entry name" value="SIGMA54_INTERACT_2"/>
    <property type="match status" value="1"/>
</dbReference>
<keyword evidence="7" id="KW-0238">DNA-binding</keyword>
<keyword evidence="4" id="KW-0547">Nucleotide-binding</keyword>
<evidence type="ECO:0000256" key="4">
    <source>
        <dbReference type="ARBA" id="ARBA00022741"/>
    </source>
</evidence>
<sequence length="443" mass="50759">MRNISILIVDDERSLTDILKIGIENEGYKVFAAYDPETALRIFNDEKIDVVVSDIKMQKISGLQLLRELKKIDPNIVFILITAYSSLESAIEALRGGASDYLVKPFDIEELLFRIENALKKKDIQLELSSLKSEKLSELNIVGESEEIKNIKNIIKKIATLNTNVLITGESGSGKELVARLIHYQSNRPGRFIPLNCASIPENLLESELFGYKKGAFTGAVSDKDGVFKLADKGTLFLDEIAELPIMLQPKILRVIETFEFIPLGGTKTEKVDVRIIAATNKDIENEVKEGKFREDLYYRLNVIPIHIPPLRERKEDIPVLVEHFLEKITKRFNIKEKKISKGAMKLLIDYNWPGNVRELENILERIIVLEHSEIINEEIIKKYLVEKIEVKESSKLEELEKNTIIKTLEENKWNIVKSAKKLGLHPSTLYRKIKKYNISKYL</sequence>